<feature type="signal peptide" evidence="2">
    <location>
        <begin position="1"/>
        <end position="31"/>
    </location>
</feature>
<accession>M9M6Q4</accession>
<dbReference type="EMBL" id="BALG01000185">
    <property type="protein sequence ID" value="GAC43248.1"/>
    <property type="molecule type" value="Genomic_DNA"/>
</dbReference>
<dbReference type="NCBIfam" id="TIGR02909">
    <property type="entry name" value="spore_YkwD"/>
    <property type="match status" value="1"/>
</dbReference>
<comment type="caution">
    <text evidence="4">The sequence shown here is derived from an EMBL/GenBank/DDBJ whole genome shotgun (WGS) entry which is preliminary data.</text>
</comment>
<feature type="region of interest" description="Disordered" evidence="1">
    <location>
        <begin position="81"/>
        <end position="130"/>
    </location>
</feature>
<evidence type="ECO:0000256" key="1">
    <source>
        <dbReference type="SAM" id="MobiDB-lite"/>
    </source>
</evidence>
<sequence>MQFMKKNTFKKVAVISVIALAPVLAAGSSFAAPQTDAVQAQSPNCYRVNVNGVNVKADIPEPANSADWQAWLDKLAKEWNNGSQQSDVKQPMVQDPGSVVNKPESKPTPAPVETEPAQPAPSTDNNMATDKSDFANQVVDLVNKERAQAGLNPLQSDENLMKVAMIKAQDMYDNNYFDHQSPTLGSPFDLMKGQGIQYRTAGENIAKAQRTPEEVMNAWMNSEGHRQNILNPDYTAIGVAYYNGEWVQEFTG</sequence>
<dbReference type="CDD" id="cd05379">
    <property type="entry name" value="CAP_bacterial"/>
    <property type="match status" value="1"/>
</dbReference>
<evidence type="ECO:0000313" key="4">
    <source>
        <dbReference type="EMBL" id="GAC43248.1"/>
    </source>
</evidence>
<protein>
    <recommendedName>
        <fullName evidence="3">SCP domain-containing protein</fullName>
    </recommendedName>
</protein>
<dbReference type="InterPro" id="IPR035940">
    <property type="entry name" value="CAP_sf"/>
</dbReference>
<evidence type="ECO:0000259" key="3">
    <source>
        <dbReference type="Pfam" id="PF00188"/>
    </source>
</evidence>
<organism evidence="4 5">
    <name type="scientific">Paenibacillus popilliae ATCC 14706</name>
    <dbReference type="NCBI Taxonomy" id="1212764"/>
    <lineage>
        <taxon>Bacteria</taxon>
        <taxon>Bacillati</taxon>
        <taxon>Bacillota</taxon>
        <taxon>Bacilli</taxon>
        <taxon>Bacillales</taxon>
        <taxon>Paenibacillaceae</taxon>
        <taxon>Paenibacillus</taxon>
    </lineage>
</organism>
<dbReference type="RefSeq" id="WP_006286870.1">
    <property type="nucleotide sequence ID" value="NZ_BALG01000185.1"/>
</dbReference>
<evidence type="ECO:0000313" key="5">
    <source>
        <dbReference type="Proteomes" id="UP000029453"/>
    </source>
</evidence>
<feature type="domain" description="SCP" evidence="3">
    <location>
        <begin position="139"/>
        <end position="247"/>
    </location>
</feature>
<dbReference type="InterPro" id="IPR014258">
    <property type="entry name" value="CAP_domain_YkwD-like"/>
</dbReference>
<dbReference type="Proteomes" id="UP000029453">
    <property type="component" value="Unassembled WGS sequence"/>
</dbReference>
<keyword evidence="5" id="KW-1185">Reference proteome</keyword>
<keyword evidence="2" id="KW-0732">Signal</keyword>
<proteinExistence type="predicted"/>
<gene>
    <name evidence="4" type="ORF">PPOP_2615</name>
</gene>
<feature type="compositionally biased region" description="Polar residues" evidence="1">
    <location>
        <begin position="120"/>
        <end position="129"/>
    </location>
</feature>
<dbReference type="Pfam" id="PF00188">
    <property type="entry name" value="CAP"/>
    <property type="match status" value="1"/>
</dbReference>
<dbReference type="PANTHER" id="PTHR31157">
    <property type="entry name" value="SCP DOMAIN-CONTAINING PROTEIN"/>
    <property type="match status" value="1"/>
</dbReference>
<reference evidence="4 5" key="1">
    <citation type="submission" date="2012-10" db="EMBL/GenBank/DDBJ databases">
        <title>Draft Genome Sequence of Paenibacillus popilliae ATCC 14706T.</title>
        <authorList>
            <person name="Iiyama K."/>
            <person name="Mori K."/>
            <person name="Mon H."/>
            <person name="Chieda Y."/>
            <person name="Lee J.M."/>
            <person name="Kusakabe T."/>
            <person name="Tashiro K."/>
            <person name="Asano S."/>
            <person name="Yasunaga-Aoki C."/>
            <person name="Shimizu S."/>
        </authorList>
    </citation>
    <scope>NUCLEOTIDE SEQUENCE [LARGE SCALE GENOMIC DNA]</scope>
    <source>
        <strain evidence="4 5">ATCC 14706</strain>
    </source>
</reference>
<evidence type="ECO:0000256" key="2">
    <source>
        <dbReference type="SAM" id="SignalP"/>
    </source>
</evidence>
<dbReference type="InterPro" id="IPR014044">
    <property type="entry name" value="CAP_dom"/>
</dbReference>
<feature type="chain" id="PRO_5004100671" description="SCP domain-containing protein" evidence="2">
    <location>
        <begin position="32"/>
        <end position="252"/>
    </location>
</feature>
<dbReference type="AlphaFoldDB" id="M9M6Q4"/>
<dbReference type="Gene3D" id="3.40.33.10">
    <property type="entry name" value="CAP"/>
    <property type="match status" value="1"/>
</dbReference>
<name>M9M6Q4_PAEPP</name>
<dbReference type="PANTHER" id="PTHR31157:SF1">
    <property type="entry name" value="SCP DOMAIN-CONTAINING PROTEIN"/>
    <property type="match status" value="1"/>
</dbReference>
<dbReference type="SUPFAM" id="SSF55797">
    <property type="entry name" value="PR-1-like"/>
    <property type="match status" value="1"/>
</dbReference>